<dbReference type="Gene3D" id="3.90.25.10">
    <property type="entry name" value="UDP-galactose 4-epimerase, domain 1"/>
    <property type="match status" value="1"/>
</dbReference>
<evidence type="ECO:0000259" key="12">
    <source>
        <dbReference type="Pfam" id="PF01370"/>
    </source>
</evidence>
<dbReference type="Pfam" id="PF01370">
    <property type="entry name" value="Epimerase"/>
    <property type="match status" value="1"/>
</dbReference>
<sequence length="328" mass="34745">MSVLVTGGAGYLGSQLVLALRDEGENVVVLDNLSTGYEWAVPRGAELVIGDVGDRLLLNHLMRTRRVDAVLHLAGALVVADSVADPLGYYLNHSIKTRELIAAAVANGVEHIVLSSSTAVYGHPAENPVPETAPLEPLTPYAVFKASAERMLAEAGASYGLKSVSLRTGHIAGADPSGRVGHAIVGATDLVKIVLEAALGRREYVPVFGTDYDTPDGTGIRDYVHVADAADAHLAALAYLRAGGESVTVNCGYGQGHSVLEVIDAVQRIAGKVLDVRARARRADDIVSLVADPRRILQTLAWQPRFSNLETILEHALAWEARAAMRAA</sequence>
<gene>
    <name evidence="13" type="ORF">SAMN03080610_02435</name>
</gene>
<keyword evidence="14" id="KW-1185">Reference proteome</keyword>
<comment type="similarity">
    <text evidence="4">Belongs to the NAD(P)-dependent epimerase/dehydratase family.</text>
</comment>
<dbReference type="PANTHER" id="PTHR43725">
    <property type="entry name" value="UDP-GLUCOSE 4-EPIMERASE"/>
    <property type="match status" value="1"/>
</dbReference>
<evidence type="ECO:0000256" key="10">
    <source>
        <dbReference type="ARBA" id="ARBA00031367"/>
    </source>
</evidence>
<feature type="domain" description="NAD-dependent epimerase/dehydratase" evidence="12">
    <location>
        <begin position="3"/>
        <end position="252"/>
    </location>
</feature>
<evidence type="ECO:0000256" key="1">
    <source>
        <dbReference type="ARBA" id="ARBA00000083"/>
    </source>
</evidence>
<dbReference type="PANTHER" id="PTHR43725:SF53">
    <property type="entry name" value="UDP-ARABINOSE 4-EPIMERASE 1"/>
    <property type="match status" value="1"/>
</dbReference>
<dbReference type="GO" id="GO:0003978">
    <property type="term" value="F:UDP-glucose 4-epimerase activity"/>
    <property type="evidence" value="ECO:0007669"/>
    <property type="project" value="UniProtKB-EC"/>
</dbReference>
<dbReference type="SUPFAM" id="SSF51735">
    <property type="entry name" value="NAD(P)-binding Rossmann-fold domains"/>
    <property type="match status" value="1"/>
</dbReference>
<evidence type="ECO:0000256" key="7">
    <source>
        <dbReference type="ARBA" id="ARBA00023027"/>
    </source>
</evidence>
<evidence type="ECO:0000256" key="9">
    <source>
        <dbReference type="ARBA" id="ARBA00023277"/>
    </source>
</evidence>
<evidence type="ECO:0000256" key="6">
    <source>
        <dbReference type="ARBA" id="ARBA00018569"/>
    </source>
</evidence>
<dbReference type="InterPro" id="IPR036291">
    <property type="entry name" value="NAD(P)-bd_dom_sf"/>
</dbReference>
<accession>A0A1G5NPM7</accession>
<evidence type="ECO:0000256" key="11">
    <source>
        <dbReference type="ARBA" id="ARBA00033067"/>
    </source>
</evidence>
<evidence type="ECO:0000256" key="3">
    <source>
        <dbReference type="ARBA" id="ARBA00004947"/>
    </source>
</evidence>
<comment type="pathway">
    <text evidence="3">Carbohydrate metabolism; galactose metabolism.</text>
</comment>
<protein>
    <recommendedName>
        <fullName evidence="6">UDP-glucose 4-epimerase</fullName>
        <ecNumber evidence="5">5.1.3.2</ecNumber>
    </recommendedName>
    <alternativeName>
        <fullName evidence="11">Galactowaldenase</fullName>
    </alternativeName>
    <alternativeName>
        <fullName evidence="10">UDP-galactose 4-epimerase</fullName>
    </alternativeName>
</protein>
<reference evidence="13 14" key="1">
    <citation type="submission" date="2016-10" db="EMBL/GenBank/DDBJ databases">
        <authorList>
            <person name="de Groot N.N."/>
        </authorList>
    </citation>
    <scope>NUCLEOTIDE SEQUENCE [LARGE SCALE GENOMIC DNA]</scope>
    <source>
        <strain evidence="13 14">DSM 2698</strain>
    </source>
</reference>
<keyword evidence="9" id="KW-0119">Carbohydrate metabolism</keyword>
<dbReference type="EC" id="5.1.3.2" evidence="5"/>
<proteinExistence type="inferred from homology"/>
<dbReference type="AlphaFoldDB" id="A0A1G5NPM7"/>
<dbReference type="EMBL" id="FMVW01000005">
    <property type="protein sequence ID" value="SCZ39337.1"/>
    <property type="molecule type" value="Genomic_DNA"/>
</dbReference>
<dbReference type="OrthoDB" id="9801785at2"/>
<comment type="cofactor">
    <cofactor evidence="2">
        <name>NAD(+)</name>
        <dbReference type="ChEBI" id="CHEBI:57540"/>
    </cofactor>
</comment>
<dbReference type="Gene3D" id="3.40.50.720">
    <property type="entry name" value="NAD(P)-binding Rossmann-like Domain"/>
    <property type="match status" value="1"/>
</dbReference>
<dbReference type="InterPro" id="IPR005886">
    <property type="entry name" value="UDP_G4E"/>
</dbReference>
<evidence type="ECO:0000256" key="8">
    <source>
        <dbReference type="ARBA" id="ARBA00023235"/>
    </source>
</evidence>
<dbReference type="UniPathway" id="UPA00214"/>
<dbReference type="GO" id="GO:0033499">
    <property type="term" value="P:galactose catabolic process via UDP-galactose, Leloir pathway"/>
    <property type="evidence" value="ECO:0007669"/>
    <property type="project" value="TreeGrafter"/>
</dbReference>
<keyword evidence="8" id="KW-0413">Isomerase</keyword>
<evidence type="ECO:0000256" key="2">
    <source>
        <dbReference type="ARBA" id="ARBA00001911"/>
    </source>
</evidence>
<dbReference type="NCBIfam" id="TIGR01179">
    <property type="entry name" value="galE"/>
    <property type="match status" value="1"/>
</dbReference>
<dbReference type="InterPro" id="IPR001509">
    <property type="entry name" value="Epimerase_deHydtase"/>
</dbReference>
<name>A0A1G5NPM7_AFIMA</name>
<evidence type="ECO:0000256" key="4">
    <source>
        <dbReference type="ARBA" id="ARBA00007637"/>
    </source>
</evidence>
<evidence type="ECO:0000313" key="14">
    <source>
        <dbReference type="Proteomes" id="UP000199347"/>
    </source>
</evidence>
<comment type="catalytic activity">
    <reaction evidence="1">
        <text>UDP-alpha-D-glucose = UDP-alpha-D-galactose</text>
        <dbReference type="Rhea" id="RHEA:22168"/>
        <dbReference type="ChEBI" id="CHEBI:58885"/>
        <dbReference type="ChEBI" id="CHEBI:66914"/>
        <dbReference type="EC" id="5.1.3.2"/>
    </reaction>
</comment>
<keyword evidence="7" id="KW-0520">NAD</keyword>
<dbReference type="STRING" id="1120955.SAMN03080610_02435"/>
<evidence type="ECO:0000256" key="5">
    <source>
        <dbReference type="ARBA" id="ARBA00013189"/>
    </source>
</evidence>
<dbReference type="RefSeq" id="WP_092813246.1">
    <property type="nucleotide sequence ID" value="NZ_FMVW01000005.1"/>
</dbReference>
<evidence type="ECO:0000313" key="13">
    <source>
        <dbReference type="EMBL" id="SCZ39337.1"/>
    </source>
</evidence>
<dbReference type="Proteomes" id="UP000199347">
    <property type="component" value="Unassembled WGS sequence"/>
</dbReference>
<organism evidence="13 14">
    <name type="scientific">Afifella marina DSM 2698</name>
    <dbReference type="NCBI Taxonomy" id="1120955"/>
    <lineage>
        <taxon>Bacteria</taxon>
        <taxon>Pseudomonadati</taxon>
        <taxon>Pseudomonadota</taxon>
        <taxon>Alphaproteobacteria</taxon>
        <taxon>Hyphomicrobiales</taxon>
        <taxon>Afifellaceae</taxon>
        <taxon>Afifella</taxon>
    </lineage>
</organism>